<dbReference type="PANTHER" id="PTHR35271">
    <property type="entry name" value="ABC TRANSPORTER, SUBSTRATE-BINDING LIPOPROTEIN-RELATED"/>
    <property type="match status" value="1"/>
</dbReference>
<name>A0A1Z5HRR2_9FIRM</name>
<dbReference type="SUPFAM" id="SSF53822">
    <property type="entry name" value="Periplasmic binding protein-like I"/>
    <property type="match status" value="1"/>
</dbReference>
<dbReference type="EMBL" id="BDGJ01000042">
    <property type="protein sequence ID" value="GAW92011.1"/>
    <property type="molecule type" value="Genomic_DNA"/>
</dbReference>
<organism evidence="1 2">
    <name type="scientific">Calderihabitans maritimus</name>
    <dbReference type="NCBI Taxonomy" id="1246530"/>
    <lineage>
        <taxon>Bacteria</taxon>
        <taxon>Bacillati</taxon>
        <taxon>Bacillota</taxon>
        <taxon>Clostridia</taxon>
        <taxon>Neomoorellales</taxon>
        <taxon>Calderihabitantaceae</taxon>
        <taxon>Calderihabitans</taxon>
    </lineage>
</organism>
<dbReference type="RefSeq" id="WP_088553443.1">
    <property type="nucleotide sequence ID" value="NZ_BDGJ01000042.1"/>
</dbReference>
<dbReference type="InterPro" id="IPR007487">
    <property type="entry name" value="ABC_transpt-TYRBP-like"/>
</dbReference>
<dbReference type="PANTHER" id="PTHR35271:SF1">
    <property type="entry name" value="ABC TRANSPORTER, SUBSTRATE-BINDING LIPOPROTEIN"/>
    <property type="match status" value="1"/>
</dbReference>
<keyword evidence="1" id="KW-0449">Lipoprotein</keyword>
<gene>
    <name evidence="1" type="ORF">KKC1_11710</name>
</gene>
<reference evidence="2" key="1">
    <citation type="journal article" date="2017" name="Appl. Environ. Microbiol.">
        <title>Genomic analysis of Calderihabitans maritimus KKC1, a thermophilic hydrogenogenic carboxydotrophic bacterium isolated from marine sediment.</title>
        <authorList>
            <person name="Omae K."/>
            <person name="Yoneda Y."/>
            <person name="Fukuyama Y."/>
            <person name="Yoshida T."/>
            <person name="Sako Y."/>
        </authorList>
    </citation>
    <scope>NUCLEOTIDE SEQUENCE [LARGE SCALE GENOMIC DNA]</scope>
    <source>
        <strain evidence="2">KKC1</strain>
    </source>
</reference>
<dbReference type="Pfam" id="PF04392">
    <property type="entry name" value="ABC_sub_bind"/>
    <property type="match status" value="1"/>
</dbReference>
<dbReference type="Gene3D" id="3.40.50.2300">
    <property type="match status" value="2"/>
</dbReference>
<sequence>MAKKRLIFLTMIALLVILVVSMALTDNEEKKPVFRVGVLVSGDARLAKLSGLKEGLKTYGYYEGENVHFIVKNARYSRERVFPMARELVALHPDVIVAAGGIEAEAAKLATEKTEIPVVFMGVASSVETGLVKSLRNPGANITGVDNFHVELTGKRLEFLQKLLPEVRKVIILYDPIVRPTPFSLQKAQEVAEKLGILPHLVAVNSRQELGKILSPVNNHEVDAILILPSFNLESATHQLVEFSFQKKIPVIGVYAEEVEQGYLASYGVSFHSQGFQAARLVAKVLRGQDPAGIPVELPEDLRLVVNLSTARVLGLNISPFGLSYADVILDRKQEGVGPGD</sequence>
<keyword evidence="2" id="KW-1185">Reference proteome</keyword>
<evidence type="ECO:0000313" key="1">
    <source>
        <dbReference type="EMBL" id="GAW92011.1"/>
    </source>
</evidence>
<comment type="caution">
    <text evidence="1">The sequence shown here is derived from an EMBL/GenBank/DDBJ whole genome shotgun (WGS) entry which is preliminary data.</text>
</comment>
<proteinExistence type="predicted"/>
<dbReference type="AlphaFoldDB" id="A0A1Z5HRR2"/>
<dbReference type="Proteomes" id="UP000197032">
    <property type="component" value="Unassembled WGS sequence"/>
</dbReference>
<dbReference type="CDD" id="cd06325">
    <property type="entry name" value="PBP1_ABC_unchar_transporter"/>
    <property type="match status" value="1"/>
</dbReference>
<accession>A0A1Z5HRR2</accession>
<dbReference type="OrthoDB" id="9776955at2"/>
<protein>
    <submittedName>
        <fullName evidence="1">Lipoprotein</fullName>
    </submittedName>
</protein>
<evidence type="ECO:0000313" key="2">
    <source>
        <dbReference type="Proteomes" id="UP000197032"/>
    </source>
</evidence>
<dbReference type="InterPro" id="IPR028082">
    <property type="entry name" value="Peripla_BP_I"/>
</dbReference>